<feature type="domain" description="Glutamine amidotransferase type-2" evidence="2">
    <location>
        <begin position="2"/>
        <end position="245"/>
    </location>
</feature>
<evidence type="ECO:0000259" key="2">
    <source>
        <dbReference type="PROSITE" id="PS51278"/>
    </source>
</evidence>
<dbReference type="Gene3D" id="3.60.20.10">
    <property type="entry name" value="Glutamine Phosphoribosylpyrophosphate, subunit 1, domain 1"/>
    <property type="match status" value="1"/>
</dbReference>
<dbReference type="PANTHER" id="PTHR43187:SF1">
    <property type="entry name" value="GLUTAMINE AMIDOTRANSFERASE DUG3-RELATED"/>
    <property type="match status" value="1"/>
</dbReference>
<evidence type="ECO:0000256" key="1">
    <source>
        <dbReference type="ARBA" id="ARBA00022962"/>
    </source>
</evidence>
<proteinExistence type="predicted"/>
<accession>A0A6J6TRL9</accession>
<dbReference type="InterPro" id="IPR017932">
    <property type="entry name" value="GATase_2_dom"/>
</dbReference>
<dbReference type="InterPro" id="IPR026869">
    <property type="entry name" value="EgtC-like"/>
</dbReference>
<dbReference type="EMBL" id="CAEZZG010000003">
    <property type="protein sequence ID" value="CAB4748939.1"/>
    <property type="molecule type" value="Genomic_DNA"/>
</dbReference>
<name>A0A6J6TRL9_9ZZZZ</name>
<protein>
    <submittedName>
        <fullName evidence="3">Unannotated protein</fullName>
    </submittedName>
</protein>
<dbReference type="InterPro" id="IPR052373">
    <property type="entry name" value="Gamma-glu_amide_hydrolase"/>
</dbReference>
<gene>
    <name evidence="3" type="ORF">UFOPK2844_00301</name>
</gene>
<keyword evidence="1" id="KW-0315">Glutamine amidotransferase</keyword>
<dbReference type="InterPro" id="IPR029055">
    <property type="entry name" value="Ntn_hydrolases_N"/>
</dbReference>
<organism evidence="3">
    <name type="scientific">freshwater metagenome</name>
    <dbReference type="NCBI Taxonomy" id="449393"/>
    <lineage>
        <taxon>unclassified sequences</taxon>
        <taxon>metagenomes</taxon>
        <taxon>ecological metagenomes</taxon>
    </lineage>
</organism>
<dbReference type="AlphaFoldDB" id="A0A6J6TRL9"/>
<dbReference type="Pfam" id="PF13230">
    <property type="entry name" value="GATase_4"/>
    <property type="match status" value="1"/>
</dbReference>
<dbReference type="PROSITE" id="PS51278">
    <property type="entry name" value="GATASE_TYPE_2"/>
    <property type="match status" value="1"/>
</dbReference>
<dbReference type="SUPFAM" id="SSF56235">
    <property type="entry name" value="N-terminal nucleophile aminohydrolases (Ntn hydrolases)"/>
    <property type="match status" value="1"/>
</dbReference>
<sequence length="245" mass="27656">MCRLMGYVSPREISIEEIAGASFQEFSDLSEKHRDGWGIATSTTGKPSNLIVETIPAKESAQYSHLTKEVLSDGALLHLRWATSGLAVVEGNTHPFEYENISFIHNGGITPLDSMDQFIDPELIKLMRGNTDSEKYFYVLITEIKKLGLIAGISAGVKLIKDNCNYSSINAMILTSDFYVIINEHNYEKRPKGEAEDYYDLFYRKDENGILVASSGWNQKNWKRIENHQILLIDRKSLSLEALSI</sequence>
<dbReference type="PANTHER" id="PTHR43187">
    <property type="entry name" value="GLUTAMINE AMIDOTRANSFERASE DUG3-RELATED"/>
    <property type="match status" value="1"/>
</dbReference>
<evidence type="ECO:0000313" key="3">
    <source>
        <dbReference type="EMBL" id="CAB4748939.1"/>
    </source>
</evidence>
<reference evidence="3" key="1">
    <citation type="submission" date="2020-05" db="EMBL/GenBank/DDBJ databases">
        <authorList>
            <person name="Chiriac C."/>
            <person name="Salcher M."/>
            <person name="Ghai R."/>
            <person name="Kavagutti S V."/>
        </authorList>
    </citation>
    <scope>NUCLEOTIDE SEQUENCE</scope>
</reference>